<dbReference type="RefSeq" id="WP_089327937.1">
    <property type="nucleotide sequence ID" value="NZ_FZOR01000021.1"/>
</dbReference>
<feature type="transmembrane region" description="Helical" evidence="1">
    <location>
        <begin position="73"/>
        <end position="94"/>
    </location>
</feature>
<keyword evidence="1" id="KW-1133">Transmembrane helix</keyword>
<dbReference type="Proteomes" id="UP000198318">
    <property type="component" value="Unassembled WGS sequence"/>
</dbReference>
<dbReference type="AlphaFoldDB" id="A0A239L801"/>
<accession>A0A239L801</accession>
<name>A0A239L801_9ACTN</name>
<keyword evidence="3" id="KW-1185">Reference proteome</keyword>
<evidence type="ECO:0000313" key="2">
    <source>
        <dbReference type="EMBL" id="SNT26757.1"/>
    </source>
</evidence>
<proteinExistence type="predicted"/>
<dbReference type="OrthoDB" id="3483476at2"/>
<evidence type="ECO:0000256" key="1">
    <source>
        <dbReference type="SAM" id="Phobius"/>
    </source>
</evidence>
<protein>
    <submittedName>
        <fullName evidence="2">Uncharacterized protein</fullName>
    </submittedName>
</protein>
<dbReference type="EMBL" id="FZOR01000021">
    <property type="protein sequence ID" value="SNT26757.1"/>
    <property type="molecule type" value="Genomic_DNA"/>
</dbReference>
<reference evidence="2 3" key="1">
    <citation type="submission" date="2017-06" db="EMBL/GenBank/DDBJ databases">
        <authorList>
            <person name="Kim H.J."/>
            <person name="Triplett B.A."/>
        </authorList>
    </citation>
    <scope>NUCLEOTIDE SEQUENCE [LARGE SCALE GENOMIC DNA]</scope>
    <source>
        <strain evidence="2 3">DSM 44715</strain>
    </source>
</reference>
<evidence type="ECO:0000313" key="3">
    <source>
        <dbReference type="Proteomes" id="UP000198318"/>
    </source>
</evidence>
<keyword evidence="1" id="KW-0472">Membrane</keyword>
<feature type="transmembrane region" description="Helical" evidence="1">
    <location>
        <begin position="48"/>
        <end position="67"/>
    </location>
</feature>
<sequence>MSLRIIVAAAVFLPILAVILLLGIAAYRGRWHSWHGNDGFFRWPYAPLAGAWFASSMLLITAALLVATVVPGVVVAVMLAIAFLLLLVSIVVYVHSPRWLLPGYVRWLDGDAGFTERPACLDAYRNSRLNRVMRKLTLDPRREF</sequence>
<feature type="transmembrane region" description="Helical" evidence="1">
    <location>
        <begin position="6"/>
        <end position="27"/>
    </location>
</feature>
<organism evidence="2 3">
    <name type="scientific">Actinomadura meyerae</name>
    <dbReference type="NCBI Taxonomy" id="240840"/>
    <lineage>
        <taxon>Bacteria</taxon>
        <taxon>Bacillati</taxon>
        <taxon>Actinomycetota</taxon>
        <taxon>Actinomycetes</taxon>
        <taxon>Streptosporangiales</taxon>
        <taxon>Thermomonosporaceae</taxon>
        <taxon>Actinomadura</taxon>
    </lineage>
</organism>
<keyword evidence="1" id="KW-0812">Transmembrane</keyword>
<gene>
    <name evidence="2" type="ORF">SAMN05443665_102188</name>
</gene>